<comment type="caution">
    <text evidence="14">The sequence shown here is derived from an EMBL/GenBank/DDBJ whole genome shotgun (WGS) entry which is preliminary data.</text>
</comment>
<gene>
    <name evidence="14" type="ORF">BMF94_2906</name>
</gene>
<evidence type="ECO:0000256" key="9">
    <source>
        <dbReference type="ARBA" id="ARBA00022840"/>
    </source>
</evidence>
<protein>
    <submittedName>
        <fullName evidence="14">Uncharacterized protein</fullName>
    </submittedName>
</protein>
<dbReference type="InterPro" id="IPR002464">
    <property type="entry name" value="DNA/RNA_helicase_DEAH_CS"/>
</dbReference>
<feature type="compositionally biased region" description="Basic residues" evidence="11">
    <location>
        <begin position="159"/>
        <end position="169"/>
    </location>
</feature>
<evidence type="ECO:0000256" key="11">
    <source>
        <dbReference type="SAM" id="MobiDB-lite"/>
    </source>
</evidence>
<dbReference type="Pfam" id="PF00176">
    <property type="entry name" value="SNF2-rel_dom"/>
    <property type="match status" value="1"/>
</dbReference>
<feature type="compositionally biased region" description="Low complexity" evidence="11">
    <location>
        <begin position="203"/>
        <end position="215"/>
    </location>
</feature>
<evidence type="ECO:0000313" key="14">
    <source>
        <dbReference type="EMBL" id="POY74094.1"/>
    </source>
</evidence>
<evidence type="ECO:0000256" key="10">
    <source>
        <dbReference type="PROSITE-ProRule" id="PRU00175"/>
    </source>
</evidence>
<feature type="compositionally biased region" description="Acidic residues" evidence="11">
    <location>
        <begin position="276"/>
        <end position="298"/>
    </location>
</feature>
<dbReference type="Proteomes" id="UP000237144">
    <property type="component" value="Unassembled WGS sequence"/>
</dbReference>
<evidence type="ECO:0000256" key="3">
    <source>
        <dbReference type="ARBA" id="ARBA00022723"/>
    </source>
</evidence>
<feature type="domain" description="Helicase ATP-binding" evidence="13">
    <location>
        <begin position="438"/>
        <end position="615"/>
    </location>
</feature>
<organism evidence="14 15">
    <name type="scientific">Rhodotorula taiwanensis</name>
    <dbReference type="NCBI Taxonomy" id="741276"/>
    <lineage>
        <taxon>Eukaryota</taxon>
        <taxon>Fungi</taxon>
        <taxon>Dikarya</taxon>
        <taxon>Basidiomycota</taxon>
        <taxon>Pucciniomycotina</taxon>
        <taxon>Microbotryomycetes</taxon>
        <taxon>Sporidiobolales</taxon>
        <taxon>Sporidiobolaceae</taxon>
        <taxon>Rhodotorula</taxon>
    </lineage>
</organism>
<dbReference type="CDD" id="cd18008">
    <property type="entry name" value="DEXDc_SHPRH-like"/>
    <property type="match status" value="1"/>
</dbReference>
<dbReference type="InterPro" id="IPR014001">
    <property type="entry name" value="Helicase_ATP-bd"/>
</dbReference>
<dbReference type="OrthoDB" id="448448at2759"/>
<evidence type="ECO:0000313" key="15">
    <source>
        <dbReference type="Proteomes" id="UP000237144"/>
    </source>
</evidence>
<dbReference type="InterPro" id="IPR038718">
    <property type="entry name" value="SNF2-like_sf"/>
</dbReference>
<reference evidence="14 15" key="1">
    <citation type="journal article" date="2018" name="Front. Microbiol.">
        <title>Prospects for Fungal Bioremediation of Acidic Radioactive Waste Sites: Characterization and Genome Sequence of Rhodotorula taiwanensis MD1149.</title>
        <authorList>
            <person name="Tkavc R."/>
            <person name="Matrosova V.Y."/>
            <person name="Grichenko O.E."/>
            <person name="Gostincar C."/>
            <person name="Volpe R.P."/>
            <person name="Klimenkova P."/>
            <person name="Gaidamakova E.K."/>
            <person name="Zhou C.E."/>
            <person name="Stewart B.J."/>
            <person name="Lyman M.G."/>
            <person name="Malfatti S.A."/>
            <person name="Rubinfeld B."/>
            <person name="Courtot M."/>
            <person name="Singh J."/>
            <person name="Dalgard C.L."/>
            <person name="Hamilton T."/>
            <person name="Frey K.G."/>
            <person name="Gunde-Cimerman N."/>
            <person name="Dugan L."/>
            <person name="Daly M.J."/>
        </authorList>
    </citation>
    <scope>NUCLEOTIDE SEQUENCE [LARGE SCALE GENOMIC DNA]</scope>
    <source>
        <strain evidence="14 15">MD1149</strain>
    </source>
</reference>
<dbReference type="SMART" id="SM00184">
    <property type="entry name" value="RING"/>
    <property type="match status" value="1"/>
</dbReference>
<dbReference type="PROSITE" id="PS50089">
    <property type="entry name" value="ZF_RING_2"/>
    <property type="match status" value="1"/>
</dbReference>
<evidence type="ECO:0000256" key="1">
    <source>
        <dbReference type="ARBA" id="ARBA00004123"/>
    </source>
</evidence>
<dbReference type="InterPro" id="IPR050628">
    <property type="entry name" value="SNF2_RAD54_helicase_TF"/>
</dbReference>
<feature type="region of interest" description="Disordered" evidence="11">
    <location>
        <begin position="1"/>
        <end position="329"/>
    </location>
</feature>
<keyword evidence="8" id="KW-0862">Zinc</keyword>
<dbReference type="Gene3D" id="3.40.50.10810">
    <property type="entry name" value="Tandem AAA-ATPase domain"/>
    <property type="match status" value="1"/>
</dbReference>
<dbReference type="InterPro" id="IPR001650">
    <property type="entry name" value="Helicase_C-like"/>
</dbReference>
<feature type="domain" description="RING-type" evidence="12">
    <location>
        <begin position="787"/>
        <end position="829"/>
    </location>
</feature>
<dbReference type="PANTHER" id="PTHR45626:SF12">
    <property type="entry name" value="DNA REPAIR PROTEIN RAD16"/>
    <property type="match status" value="1"/>
</dbReference>
<dbReference type="InterPro" id="IPR018957">
    <property type="entry name" value="Znf_C3HC4_RING-type"/>
</dbReference>
<feature type="compositionally biased region" description="Polar residues" evidence="11">
    <location>
        <begin position="35"/>
        <end position="66"/>
    </location>
</feature>
<dbReference type="GO" id="GO:0008094">
    <property type="term" value="F:ATP-dependent activity, acting on DNA"/>
    <property type="evidence" value="ECO:0007669"/>
    <property type="project" value="TreeGrafter"/>
</dbReference>
<keyword evidence="3" id="KW-0479">Metal-binding</keyword>
<evidence type="ECO:0000256" key="5">
    <source>
        <dbReference type="ARBA" id="ARBA00022771"/>
    </source>
</evidence>
<evidence type="ECO:0000259" key="13">
    <source>
        <dbReference type="PROSITE" id="PS51192"/>
    </source>
</evidence>
<keyword evidence="7" id="KW-0347">Helicase</keyword>
<comment type="similarity">
    <text evidence="2">Belongs to the SNF2/RAD54 helicase family.</text>
</comment>
<comment type="subcellular location">
    <subcellularLocation>
        <location evidence="1">Nucleus</location>
    </subcellularLocation>
</comment>
<dbReference type="AlphaFoldDB" id="A0A2S5BBF0"/>
<keyword evidence="5 10" id="KW-0863">Zinc-finger</keyword>
<dbReference type="PROSITE" id="PS00690">
    <property type="entry name" value="DEAH_ATP_HELICASE"/>
    <property type="match status" value="1"/>
</dbReference>
<dbReference type="PROSITE" id="PS00518">
    <property type="entry name" value="ZF_RING_1"/>
    <property type="match status" value="1"/>
</dbReference>
<dbReference type="PANTHER" id="PTHR45626">
    <property type="entry name" value="TRANSCRIPTION TERMINATION FACTOR 2-RELATED"/>
    <property type="match status" value="1"/>
</dbReference>
<keyword evidence="6" id="KW-0378">Hydrolase</keyword>
<dbReference type="InterPro" id="IPR017907">
    <property type="entry name" value="Znf_RING_CS"/>
</dbReference>
<dbReference type="GO" id="GO:0005634">
    <property type="term" value="C:nucleus"/>
    <property type="evidence" value="ECO:0007669"/>
    <property type="project" value="UniProtKB-SubCell"/>
</dbReference>
<evidence type="ECO:0000256" key="7">
    <source>
        <dbReference type="ARBA" id="ARBA00022806"/>
    </source>
</evidence>
<dbReference type="InterPro" id="IPR013083">
    <property type="entry name" value="Znf_RING/FYVE/PHD"/>
</dbReference>
<dbReference type="CDD" id="cd18793">
    <property type="entry name" value="SF2_C_SNF"/>
    <property type="match status" value="1"/>
</dbReference>
<feature type="compositionally biased region" description="Basic and acidic residues" evidence="11">
    <location>
        <begin position="95"/>
        <end position="111"/>
    </location>
</feature>
<dbReference type="SUPFAM" id="SSF52540">
    <property type="entry name" value="P-loop containing nucleoside triphosphate hydrolases"/>
    <property type="match status" value="2"/>
</dbReference>
<dbReference type="PROSITE" id="PS51192">
    <property type="entry name" value="HELICASE_ATP_BIND_1"/>
    <property type="match status" value="1"/>
</dbReference>
<proteinExistence type="inferred from homology"/>
<dbReference type="InterPro" id="IPR000330">
    <property type="entry name" value="SNF2_N"/>
</dbReference>
<dbReference type="InterPro" id="IPR001841">
    <property type="entry name" value="Znf_RING"/>
</dbReference>
<dbReference type="Pfam" id="PF00097">
    <property type="entry name" value="zf-C3HC4"/>
    <property type="match status" value="1"/>
</dbReference>
<dbReference type="GO" id="GO:0016787">
    <property type="term" value="F:hydrolase activity"/>
    <property type="evidence" value="ECO:0007669"/>
    <property type="project" value="UniProtKB-KW"/>
</dbReference>
<keyword evidence="9" id="KW-0067">ATP-binding</keyword>
<dbReference type="SMART" id="SM00487">
    <property type="entry name" value="DEXDc"/>
    <property type="match status" value="1"/>
</dbReference>
<dbReference type="EMBL" id="PJQD01000029">
    <property type="protein sequence ID" value="POY74094.1"/>
    <property type="molecule type" value="Genomic_DNA"/>
</dbReference>
<dbReference type="SUPFAM" id="SSF57850">
    <property type="entry name" value="RING/U-box"/>
    <property type="match status" value="1"/>
</dbReference>
<dbReference type="InterPro" id="IPR049730">
    <property type="entry name" value="SNF2/RAD54-like_C"/>
</dbReference>
<dbReference type="GO" id="GO:0005524">
    <property type="term" value="F:ATP binding"/>
    <property type="evidence" value="ECO:0007669"/>
    <property type="project" value="UniProtKB-KW"/>
</dbReference>
<dbReference type="GO" id="GO:0008270">
    <property type="term" value="F:zinc ion binding"/>
    <property type="evidence" value="ECO:0007669"/>
    <property type="project" value="UniProtKB-KW"/>
</dbReference>
<dbReference type="GO" id="GO:0004386">
    <property type="term" value="F:helicase activity"/>
    <property type="evidence" value="ECO:0007669"/>
    <property type="project" value="UniProtKB-KW"/>
</dbReference>
<accession>A0A2S5BBF0</accession>
<keyword evidence="15" id="KW-1185">Reference proteome</keyword>
<dbReference type="Pfam" id="PF00271">
    <property type="entry name" value="Helicase_C"/>
    <property type="match status" value="1"/>
</dbReference>
<name>A0A2S5BBF0_9BASI</name>
<dbReference type="Gene3D" id="3.40.50.300">
    <property type="entry name" value="P-loop containing nucleotide triphosphate hydrolases"/>
    <property type="match status" value="1"/>
</dbReference>
<dbReference type="STRING" id="741276.A0A2S5BBF0"/>
<keyword evidence="4" id="KW-0547">Nucleotide-binding</keyword>
<evidence type="ECO:0000259" key="12">
    <source>
        <dbReference type="PROSITE" id="PS50089"/>
    </source>
</evidence>
<evidence type="ECO:0000256" key="2">
    <source>
        <dbReference type="ARBA" id="ARBA00007025"/>
    </source>
</evidence>
<dbReference type="GO" id="GO:0006289">
    <property type="term" value="P:nucleotide-excision repair"/>
    <property type="evidence" value="ECO:0007669"/>
    <property type="project" value="TreeGrafter"/>
</dbReference>
<sequence length="980" mass="108507">MPPRRRASSSAAPASIVVSDSEGDDAAAASREDSTAPTSAHGTDNGSKLSTTEQAETSPRSGSARSTPRRSAAKAASKNLVLRKIQLTDSEDEEQVKLRELESGSESDVKPAARKGKGKARAISSSPEEEDDYSIKAEDDDVKMGSVSGSEEDEDAGVKKARALARKLKTTLESSSKSKGKGKAVDAAEVGKSVTRMLKGKGKATASSGASSPASFEVVIDKGGRRPSKKVAESRGSSVSNGRGRSTTASRRSTAAFLSSSDDESDVSDFAPSANAEDEDEDESEYDEDADASMDDVSETGSGGVPPSIDEESEDDLKPKKKKSKPTVKEEVLDELEQLDEEDLDGEEVAKKLKKKDRKIVPLRKGAVITKEDKKALKKMNNFGKTSFYLQANHPELKTCWDELTNLELRKVERAVQPEGLTQKLLPFQLEGLNWLVKQEQGPFKGGFLCDEMGMGKTIQTISLILSDWSPSHPKGSTLVLAPTVAIMQWKSEIEKFTKGFKVLIFHGTNRLSNVKEMEKYDVVLTSYAVLESTFRREQKGFTRKGKILKEDSILHKVKWHRVILDEAHNIKDRQANTAKAAFALRAHFRWCLSGTPLQNRVGELYSLIRFVGCDPFAFYFCKRCDCKSLHWLCTKGPCSECGHSAMQHTCYWNHEVLKPIQFGGATSGEGSRAFGKLSLLLQHLMLRRTKVERADDLGLPPRIVEVRRDFFTEEEEELYQSLFKDVKRKFNTYAHEGTVLNNYSNIFTLITRMRQMADHPDLVIKSKTAEPVQHAAADLPQEILTCRLCLDEAEDAVTTACRHLFCRECVRQYLETAIEFKPECPVCHLPMSIDLDQDAIEVDETGRQGFLARIDPTKARTSTKIEALLEELSKTRTEDRTLKTLVFSQFTTMLDLVARRLQLSGFKFVRLMGSMTPLARDNTIKAFTEDPECTVFLISLKAGGGGGTPQSRRVAFCPRRGLAGAIQRIFVRNTLADMC</sequence>
<evidence type="ECO:0000256" key="6">
    <source>
        <dbReference type="ARBA" id="ARBA00022801"/>
    </source>
</evidence>
<feature type="compositionally biased region" description="Low complexity" evidence="11">
    <location>
        <begin position="234"/>
        <end position="260"/>
    </location>
</feature>
<evidence type="ECO:0000256" key="8">
    <source>
        <dbReference type="ARBA" id="ARBA00022833"/>
    </source>
</evidence>
<dbReference type="InterPro" id="IPR027417">
    <property type="entry name" value="P-loop_NTPase"/>
</dbReference>
<dbReference type="Gene3D" id="3.30.40.10">
    <property type="entry name" value="Zinc/RING finger domain, C3HC4 (zinc finger)"/>
    <property type="match status" value="1"/>
</dbReference>
<evidence type="ECO:0000256" key="4">
    <source>
        <dbReference type="ARBA" id="ARBA00022741"/>
    </source>
</evidence>